<name>A0A5A7VHH4_CUCMM</name>
<gene>
    <name evidence="2" type="ORF">E5676_scaffold530G00110</name>
    <name evidence="1" type="ORF">E6C27_scaffold50G00560</name>
</gene>
<dbReference type="Proteomes" id="UP000321393">
    <property type="component" value="Unassembled WGS sequence"/>
</dbReference>
<proteinExistence type="predicted"/>
<evidence type="ECO:0000313" key="2">
    <source>
        <dbReference type="EMBL" id="TYK22416.1"/>
    </source>
</evidence>
<dbReference type="Proteomes" id="UP000321947">
    <property type="component" value="Unassembled WGS sequence"/>
</dbReference>
<protein>
    <submittedName>
        <fullName evidence="1">Retrotransposon gag protein</fullName>
    </submittedName>
</protein>
<dbReference type="AlphaFoldDB" id="A0A5A7VHH4"/>
<evidence type="ECO:0000313" key="4">
    <source>
        <dbReference type="Proteomes" id="UP000321947"/>
    </source>
</evidence>
<accession>A0A5A7VHH4</accession>
<organism evidence="1 3">
    <name type="scientific">Cucumis melo var. makuwa</name>
    <name type="common">Oriental melon</name>
    <dbReference type="NCBI Taxonomy" id="1194695"/>
    <lineage>
        <taxon>Eukaryota</taxon>
        <taxon>Viridiplantae</taxon>
        <taxon>Streptophyta</taxon>
        <taxon>Embryophyta</taxon>
        <taxon>Tracheophyta</taxon>
        <taxon>Spermatophyta</taxon>
        <taxon>Magnoliopsida</taxon>
        <taxon>eudicotyledons</taxon>
        <taxon>Gunneridae</taxon>
        <taxon>Pentapetalae</taxon>
        <taxon>rosids</taxon>
        <taxon>fabids</taxon>
        <taxon>Cucurbitales</taxon>
        <taxon>Cucurbitaceae</taxon>
        <taxon>Benincaseae</taxon>
        <taxon>Cucumis</taxon>
    </lineage>
</organism>
<reference evidence="3 4" key="1">
    <citation type="submission" date="2019-08" db="EMBL/GenBank/DDBJ databases">
        <title>Draft genome sequences of two oriental melons (Cucumis melo L. var makuwa).</title>
        <authorList>
            <person name="Kwon S.-Y."/>
        </authorList>
    </citation>
    <scope>NUCLEOTIDE SEQUENCE [LARGE SCALE GENOMIC DNA]</scope>
    <source>
        <strain evidence="4">cv. Chang Bougi</strain>
        <strain evidence="3">cv. SW 3</strain>
        <tissue evidence="1">Leaf</tissue>
    </source>
</reference>
<evidence type="ECO:0000313" key="3">
    <source>
        <dbReference type="Proteomes" id="UP000321393"/>
    </source>
</evidence>
<sequence length="92" mass="10467">MQEQEQSSILTKKSWEQLMKSPKNGIIIRENPLFGNSTPTSDLLKKESHLAVVSVIIVDVTTEAAMAEMKRKMNLLMKVVEERDHEIATLEE</sequence>
<comment type="caution">
    <text evidence="1">The sequence shown here is derived from an EMBL/GenBank/DDBJ whole genome shotgun (WGS) entry which is preliminary data.</text>
</comment>
<dbReference type="EMBL" id="SSTE01000540">
    <property type="protein sequence ID" value="KAA0067533.1"/>
    <property type="molecule type" value="Genomic_DNA"/>
</dbReference>
<dbReference type="EMBL" id="SSTD01005046">
    <property type="protein sequence ID" value="TYK22416.1"/>
    <property type="molecule type" value="Genomic_DNA"/>
</dbReference>
<evidence type="ECO:0000313" key="1">
    <source>
        <dbReference type="EMBL" id="KAA0067533.1"/>
    </source>
</evidence>